<protein>
    <submittedName>
        <fullName evidence="1">Queuosine biosynthesis protein QueD</fullName>
    </submittedName>
</protein>
<gene>
    <name evidence="1" type="ORF">AKJ31_06355</name>
</gene>
<proteinExistence type="predicted"/>
<organism evidence="1 2">
    <name type="scientific">Vibrio hepatarius</name>
    <dbReference type="NCBI Taxonomy" id="171383"/>
    <lineage>
        <taxon>Bacteria</taxon>
        <taxon>Pseudomonadati</taxon>
        <taxon>Pseudomonadota</taxon>
        <taxon>Gammaproteobacteria</taxon>
        <taxon>Vibrionales</taxon>
        <taxon>Vibrionaceae</taxon>
        <taxon>Vibrio</taxon>
        <taxon>Vibrio oreintalis group</taxon>
    </lineage>
</organism>
<accession>A0A0M0I2S1</accession>
<dbReference type="Pfam" id="PF11993">
    <property type="entry name" value="VC2046"/>
    <property type="match status" value="1"/>
</dbReference>
<dbReference type="Proteomes" id="UP000037530">
    <property type="component" value="Unassembled WGS sequence"/>
</dbReference>
<evidence type="ECO:0000313" key="1">
    <source>
        <dbReference type="EMBL" id="KOO08621.1"/>
    </source>
</evidence>
<keyword evidence="2" id="KW-1185">Reference proteome</keyword>
<sequence length="167" mass="19012">MQVHTLDKATIINELQFGNGINHAVHEGRRADFALILSMFSDDVRDNTPVEKVEAVNTTDQLLRQRFELQPPQPLRSDQSSYEISAQQANLFHTSGLPSAKLSHYLKPEVLAYLPEDTHDLPEEVYHNLSGHQRRKLSEAEPKQLLPADLYNKLVDAQRTFQISTRA</sequence>
<dbReference type="InterPro" id="IPR021879">
    <property type="entry name" value="VC2046_fam"/>
</dbReference>
<reference evidence="2" key="1">
    <citation type="submission" date="2015-08" db="EMBL/GenBank/DDBJ databases">
        <title>Vibrio galatheae sp. nov., a novel member of the Vibrionaceae family isolated from the Solomon Islands.</title>
        <authorList>
            <person name="Giubergia S."/>
            <person name="Machado H."/>
            <person name="Mateiu R.V."/>
            <person name="Gram L."/>
        </authorList>
    </citation>
    <scope>NUCLEOTIDE SEQUENCE [LARGE SCALE GENOMIC DNA]</scope>
    <source>
        <strain evidence="2">DSM 19134</strain>
    </source>
</reference>
<evidence type="ECO:0000313" key="2">
    <source>
        <dbReference type="Proteomes" id="UP000037530"/>
    </source>
</evidence>
<dbReference type="OrthoDB" id="7061360at2"/>
<dbReference type="RefSeq" id="WP_053408265.1">
    <property type="nucleotide sequence ID" value="NZ_DAIPHI010000058.1"/>
</dbReference>
<dbReference type="AlphaFoldDB" id="A0A0M0I2S1"/>
<name>A0A0M0I2S1_9VIBR</name>
<dbReference type="PATRIC" id="fig|171383.3.peg.1316"/>
<dbReference type="EMBL" id="LHPI01000003">
    <property type="protein sequence ID" value="KOO08621.1"/>
    <property type="molecule type" value="Genomic_DNA"/>
</dbReference>
<comment type="caution">
    <text evidence="1">The sequence shown here is derived from an EMBL/GenBank/DDBJ whole genome shotgun (WGS) entry which is preliminary data.</text>
</comment>